<dbReference type="SUPFAM" id="SSF47459">
    <property type="entry name" value="HLH, helix-loop-helix DNA-binding domain"/>
    <property type="match status" value="1"/>
</dbReference>
<keyword evidence="9" id="KW-1185">Reference proteome</keyword>
<keyword evidence="2" id="KW-0805">Transcription regulation</keyword>
<dbReference type="PANTHER" id="PTHR16223:SF388">
    <property type="entry name" value="TRANSCRIPTION FACTOR BHLH110-LIKE ISOFORM X1"/>
    <property type="match status" value="1"/>
</dbReference>
<dbReference type="Gramene" id="EOX90990">
    <property type="protein sequence ID" value="EOX90990"/>
    <property type="gene ID" value="TCM_000306"/>
</dbReference>
<keyword evidence="5" id="KW-0539">Nucleus</keyword>
<evidence type="ECO:0000256" key="6">
    <source>
        <dbReference type="SAM" id="MobiDB-lite"/>
    </source>
</evidence>
<dbReference type="GO" id="GO:0000981">
    <property type="term" value="F:DNA-binding transcription factor activity, RNA polymerase II-specific"/>
    <property type="evidence" value="ECO:0000318"/>
    <property type="project" value="GO_Central"/>
</dbReference>
<evidence type="ECO:0000256" key="3">
    <source>
        <dbReference type="ARBA" id="ARBA00023125"/>
    </source>
</evidence>
<dbReference type="PROSITE" id="PS50888">
    <property type="entry name" value="BHLH"/>
    <property type="match status" value="1"/>
</dbReference>
<dbReference type="AlphaFoldDB" id="A0A061DFK9"/>
<dbReference type="EMBL" id="CM001879">
    <property type="protein sequence ID" value="EOX90990.1"/>
    <property type="molecule type" value="Genomic_DNA"/>
</dbReference>
<evidence type="ECO:0000313" key="9">
    <source>
        <dbReference type="Proteomes" id="UP000026915"/>
    </source>
</evidence>
<dbReference type="Proteomes" id="UP000026915">
    <property type="component" value="Chromosome 1"/>
</dbReference>
<comment type="subcellular location">
    <subcellularLocation>
        <location evidence="1">Nucleus</location>
    </subcellularLocation>
</comment>
<sequence length="401" mass="44465">MESANLHPHPKVQEQYVKYSSLATQTGHHQVSTSDEWNSNLVPNIGSKYNRNLTETIPKSRDLWAPPLIRTSMNQDSFNQQSTSEFLLTNIKDEMSDSFPKLSEMMYCHSGAEDSYLPFRKHYIYPQSSDLGGNLWHSNFSIANHMTELQLSSGDSYRNAHQSPCLGTAAATSRYDFNHIFPSTNISTSDLCSTLFSSSLDLNLKALDLLTSTYDGGSCNQSLLDSPGKLSRSVLVGHDHIRERSDSPSTSSNKISTLVSGSTTSTKRPGSFSETKEFQQDAKKHRSSTSRSPCPTLKVRKEKLGDRVAALQKLVAPFGKTDTATVLTEAIGYIQFLHDQVQTLSVPFMKSSQSRLYRTVQVGSNEAEGQEEQKRDLRSRGLCLVPQSYASYFINSCGGGI</sequence>
<evidence type="ECO:0000256" key="5">
    <source>
        <dbReference type="ARBA" id="ARBA00023242"/>
    </source>
</evidence>
<evidence type="ECO:0000256" key="1">
    <source>
        <dbReference type="ARBA" id="ARBA00004123"/>
    </source>
</evidence>
<dbReference type="PANTHER" id="PTHR16223">
    <property type="entry name" value="TRANSCRIPTION FACTOR BHLH83-RELATED"/>
    <property type="match status" value="1"/>
</dbReference>
<proteinExistence type="predicted"/>
<dbReference type="GO" id="GO:0000978">
    <property type="term" value="F:RNA polymerase II cis-regulatory region sequence-specific DNA binding"/>
    <property type="evidence" value="ECO:0000318"/>
    <property type="project" value="GO_Central"/>
</dbReference>
<dbReference type="GO" id="GO:0046983">
    <property type="term" value="F:protein dimerization activity"/>
    <property type="evidence" value="ECO:0007669"/>
    <property type="project" value="InterPro"/>
</dbReference>
<name>A0A061DFK9_THECC</name>
<evidence type="ECO:0000256" key="4">
    <source>
        <dbReference type="ARBA" id="ARBA00023163"/>
    </source>
</evidence>
<dbReference type="GO" id="GO:0005634">
    <property type="term" value="C:nucleus"/>
    <property type="evidence" value="ECO:0000318"/>
    <property type="project" value="GO_Central"/>
</dbReference>
<evidence type="ECO:0000256" key="2">
    <source>
        <dbReference type="ARBA" id="ARBA00023015"/>
    </source>
</evidence>
<feature type="domain" description="BHLH" evidence="7">
    <location>
        <begin position="288"/>
        <end position="337"/>
    </location>
</feature>
<dbReference type="GO" id="GO:0006357">
    <property type="term" value="P:regulation of transcription by RNA polymerase II"/>
    <property type="evidence" value="ECO:0000318"/>
    <property type="project" value="GO_Central"/>
</dbReference>
<evidence type="ECO:0000259" key="7">
    <source>
        <dbReference type="PROSITE" id="PS50888"/>
    </source>
</evidence>
<dbReference type="eggNOG" id="ENOG502S3A6">
    <property type="taxonomic scope" value="Eukaryota"/>
</dbReference>
<feature type="compositionally biased region" description="Polar residues" evidence="6">
    <location>
        <begin position="247"/>
        <end position="268"/>
    </location>
</feature>
<gene>
    <name evidence="8" type="ORF">TCM_000306</name>
</gene>
<keyword evidence="3 8" id="KW-0238">DNA-binding</keyword>
<keyword evidence="4" id="KW-0804">Transcription</keyword>
<dbReference type="InterPro" id="IPR036638">
    <property type="entry name" value="HLH_DNA-bd_sf"/>
</dbReference>
<feature type="region of interest" description="Disordered" evidence="6">
    <location>
        <begin position="239"/>
        <end position="295"/>
    </location>
</feature>
<dbReference type="OMA" id="WQVPPLI"/>
<protein>
    <submittedName>
        <fullName evidence="8">Basic helix-loop-helix DNA-binding superfamily protein, putative</fullName>
    </submittedName>
</protein>
<evidence type="ECO:0000313" key="8">
    <source>
        <dbReference type="EMBL" id="EOX90990.1"/>
    </source>
</evidence>
<organism evidence="8 9">
    <name type="scientific">Theobroma cacao</name>
    <name type="common">Cacao</name>
    <name type="synonym">Cocoa</name>
    <dbReference type="NCBI Taxonomy" id="3641"/>
    <lineage>
        <taxon>Eukaryota</taxon>
        <taxon>Viridiplantae</taxon>
        <taxon>Streptophyta</taxon>
        <taxon>Embryophyta</taxon>
        <taxon>Tracheophyta</taxon>
        <taxon>Spermatophyta</taxon>
        <taxon>Magnoliopsida</taxon>
        <taxon>eudicotyledons</taxon>
        <taxon>Gunneridae</taxon>
        <taxon>Pentapetalae</taxon>
        <taxon>rosids</taxon>
        <taxon>malvids</taxon>
        <taxon>Malvales</taxon>
        <taxon>Malvaceae</taxon>
        <taxon>Byttnerioideae</taxon>
        <taxon>Theobroma</taxon>
    </lineage>
</organism>
<dbReference type="HOGENOM" id="CLU_052914_0_0_1"/>
<dbReference type="CDD" id="cd11393">
    <property type="entry name" value="bHLH_AtbHLH_like"/>
    <property type="match status" value="1"/>
</dbReference>
<dbReference type="InParanoid" id="A0A061DFK9"/>
<accession>A0A061DFK9</accession>
<dbReference type="InterPro" id="IPR011598">
    <property type="entry name" value="bHLH_dom"/>
</dbReference>
<dbReference type="Gene3D" id="4.10.280.10">
    <property type="entry name" value="Helix-loop-helix DNA-binding domain"/>
    <property type="match status" value="1"/>
</dbReference>
<dbReference type="InterPro" id="IPR045239">
    <property type="entry name" value="bHLH95_bHLH"/>
</dbReference>
<reference evidence="8 9" key="1">
    <citation type="journal article" date="2013" name="Genome Biol.">
        <title>The genome sequence of the most widely cultivated cacao type and its use to identify candidate genes regulating pod color.</title>
        <authorList>
            <person name="Motamayor J.C."/>
            <person name="Mockaitis K."/>
            <person name="Schmutz J."/>
            <person name="Haiminen N."/>
            <person name="Iii D.L."/>
            <person name="Cornejo O."/>
            <person name="Findley S.D."/>
            <person name="Zheng P."/>
            <person name="Utro F."/>
            <person name="Royaert S."/>
            <person name="Saski C."/>
            <person name="Jenkins J."/>
            <person name="Podicheti R."/>
            <person name="Zhao M."/>
            <person name="Scheffler B.E."/>
            <person name="Stack J.C."/>
            <person name="Feltus F.A."/>
            <person name="Mustiga G.M."/>
            <person name="Amores F."/>
            <person name="Phillips W."/>
            <person name="Marelli J.P."/>
            <person name="May G.D."/>
            <person name="Shapiro H."/>
            <person name="Ma J."/>
            <person name="Bustamante C.D."/>
            <person name="Schnell R.J."/>
            <person name="Main D."/>
            <person name="Gilbert D."/>
            <person name="Parida L."/>
            <person name="Kuhn D.N."/>
        </authorList>
    </citation>
    <scope>NUCLEOTIDE SEQUENCE [LARGE SCALE GENOMIC DNA]</scope>
    <source>
        <strain evidence="9">cv. Matina 1-6</strain>
    </source>
</reference>
<dbReference type="STRING" id="3641.A0A061DFK9"/>
<dbReference type="InterPro" id="IPR045843">
    <property type="entry name" value="IND-like"/>
</dbReference>